<accession>A0ABR3X7M8</accession>
<proteinExistence type="predicted"/>
<dbReference type="Proteomes" id="UP001583177">
    <property type="component" value="Unassembled WGS sequence"/>
</dbReference>
<keyword evidence="3" id="KW-1185">Reference proteome</keyword>
<reference evidence="2 3" key="1">
    <citation type="journal article" date="2024" name="IMA Fungus">
        <title>IMA Genome - F19 : A genome assembly and annotation guide to empower mycologists, including annotated draft genome sequences of Ceratocystis pirilliformis, Diaporthe australafricana, Fusarium ophioides, Paecilomyces lecythidis, and Sporothrix stenoceras.</title>
        <authorList>
            <person name="Aylward J."/>
            <person name="Wilson A.M."/>
            <person name="Visagie C.M."/>
            <person name="Spraker J."/>
            <person name="Barnes I."/>
            <person name="Buitendag C."/>
            <person name="Ceriani C."/>
            <person name="Del Mar Angel L."/>
            <person name="du Plessis D."/>
            <person name="Fuchs T."/>
            <person name="Gasser K."/>
            <person name="Kramer D."/>
            <person name="Li W."/>
            <person name="Munsamy K."/>
            <person name="Piso A."/>
            <person name="Price J.L."/>
            <person name="Sonnekus B."/>
            <person name="Thomas C."/>
            <person name="van der Nest A."/>
            <person name="van Dijk A."/>
            <person name="van Heerden A."/>
            <person name="van Vuuren N."/>
            <person name="Yilmaz N."/>
            <person name="Duong T.A."/>
            <person name="van der Merwe N.A."/>
            <person name="Wingfield M.J."/>
            <person name="Wingfield B.D."/>
        </authorList>
    </citation>
    <scope>NUCLEOTIDE SEQUENCE [LARGE SCALE GENOMIC DNA]</scope>
    <source>
        <strain evidence="2 3">CMW 18300</strain>
    </source>
</reference>
<organism evidence="2 3">
    <name type="scientific">Diaporthe australafricana</name>
    <dbReference type="NCBI Taxonomy" id="127596"/>
    <lineage>
        <taxon>Eukaryota</taxon>
        <taxon>Fungi</taxon>
        <taxon>Dikarya</taxon>
        <taxon>Ascomycota</taxon>
        <taxon>Pezizomycotina</taxon>
        <taxon>Sordariomycetes</taxon>
        <taxon>Sordariomycetidae</taxon>
        <taxon>Diaporthales</taxon>
        <taxon>Diaporthaceae</taxon>
        <taxon>Diaporthe</taxon>
    </lineage>
</organism>
<sequence length="203" mass="22672">MAGISHIAGPEWAYLAPRTKSNGSPTELDSLFVNVIVQQDLSKPDTDTKAFNLQTLITEQGLLYRPHNVTRFSFTRLRELTGSGALDLLFYDGAMPGVEIPDEPAFQGLLLAVRHLGVPTPQPPSEHVYAPPVLRFFARPKPPPKKEDPDLAEAGAGLAVHTGRPSMEKRQQTEDDTYNARQDETRQDETRRDKTRQDKTKNK</sequence>
<name>A0ABR3X7M8_9PEZI</name>
<feature type="compositionally biased region" description="Basic and acidic residues" evidence="1">
    <location>
        <begin position="181"/>
        <end position="203"/>
    </location>
</feature>
<feature type="region of interest" description="Disordered" evidence="1">
    <location>
        <begin position="139"/>
        <end position="203"/>
    </location>
</feature>
<evidence type="ECO:0000313" key="2">
    <source>
        <dbReference type="EMBL" id="KAL1871956.1"/>
    </source>
</evidence>
<comment type="caution">
    <text evidence="2">The sequence shown here is derived from an EMBL/GenBank/DDBJ whole genome shotgun (WGS) entry which is preliminary data.</text>
</comment>
<gene>
    <name evidence="2" type="ORF">Daus18300_004593</name>
</gene>
<protein>
    <submittedName>
        <fullName evidence="2">Uncharacterized protein</fullName>
    </submittedName>
</protein>
<evidence type="ECO:0000313" key="3">
    <source>
        <dbReference type="Proteomes" id="UP001583177"/>
    </source>
</evidence>
<evidence type="ECO:0000256" key="1">
    <source>
        <dbReference type="SAM" id="MobiDB-lite"/>
    </source>
</evidence>
<dbReference type="EMBL" id="JAWRVE010000031">
    <property type="protein sequence ID" value="KAL1871956.1"/>
    <property type="molecule type" value="Genomic_DNA"/>
</dbReference>